<dbReference type="EMBL" id="CAJFCW020000004">
    <property type="protein sequence ID" value="CAG9113182.1"/>
    <property type="molecule type" value="Genomic_DNA"/>
</dbReference>
<evidence type="ECO:0000259" key="1">
    <source>
        <dbReference type="Pfam" id="PF17906"/>
    </source>
</evidence>
<feature type="domain" description="Mos1 transposase HTH" evidence="1">
    <location>
        <begin position="4"/>
        <end position="53"/>
    </location>
</feature>
<name>A0A811KYU8_9BILA</name>
<gene>
    <name evidence="2" type="ORF">BOKJ2_LOCUS8758</name>
</gene>
<dbReference type="GO" id="GO:0015074">
    <property type="term" value="P:DNA integration"/>
    <property type="evidence" value="ECO:0007669"/>
    <property type="project" value="TreeGrafter"/>
</dbReference>
<dbReference type="GO" id="GO:0031297">
    <property type="term" value="P:replication fork processing"/>
    <property type="evidence" value="ECO:0007669"/>
    <property type="project" value="TreeGrafter"/>
</dbReference>
<dbReference type="AlphaFoldDB" id="A0A811KYU8"/>
<dbReference type="Gene3D" id="1.10.10.10">
    <property type="entry name" value="Winged helix-like DNA-binding domain superfamily/Winged helix DNA-binding domain"/>
    <property type="match status" value="1"/>
</dbReference>
<dbReference type="GO" id="GO:0000729">
    <property type="term" value="P:DNA double-strand break processing"/>
    <property type="evidence" value="ECO:0007669"/>
    <property type="project" value="TreeGrafter"/>
</dbReference>
<dbReference type="GO" id="GO:0006303">
    <property type="term" value="P:double-strand break repair via nonhomologous end joining"/>
    <property type="evidence" value="ECO:0007669"/>
    <property type="project" value="TreeGrafter"/>
</dbReference>
<dbReference type="Proteomes" id="UP000614601">
    <property type="component" value="Unassembled WGS sequence"/>
</dbReference>
<dbReference type="PANTHER" id="PTHR46060:SF2">
    <property type="entry name" value="HISTONE-LYSINE N-METHYLTRANSFERASE SETMAR"/>
    <property type="match status" value="1"/>
</dbReference>
<comment type="caution">
    <text evidence="2">The sequence shown here is derived from an EMBL/GenBank/DDBJ whole genome shotgun (WGS) entry which is preliminary data.</text>
</comment>
<dbReference type="GO" id="GO:0005634">
    <property type="term" value="C:nucleus"/>
    <property type="evidence" value="ECO:0007669"/>
    <property type="project" value="TreeGrafter"/>
</dbReference>
<dbReference type="GO" id="GO:0000793">
    <property type="term" value="C:condensed chromosome"/>
    <property type="evidence" value="ECO:0007669"/>
    <property type="project" value="TreeGrafter"/>
</dbReference>
<dbReference type="GO" id="GO:0044547">
    <property type="term" value="F:DNA topoisomerase binding"/>
    <property type="evidence" value="ECO:0007669"/>
    <property type="project" value="TreeGrafter"/>
</dbReference>
<dbReference type="InterPro" id="IPR041426">
    <property type="entry name" value="Mos1_HTH"/>
</dbReference>
<organism evidence="2 3">
    <name type="scientific">Bursaphelenchus okinawaensis</name>
    <dbReference type="NCBI Taxonomy" id="465554"/>
    <lineage>
        <taxon>Eukaryota</taxon>
        <taxon>Metazoa</taxon>
        <taxon>Ecdysozoa</taxon>
        <taxon>Nematoda</taxon>
        <taxon>Chromadorea</taxon>
        <taxon>Rhabditida</taxon>
        <taxon>Tylenchina</taxon>
        <taxon>Tylenchomorpha</taxon>
        <taxon>Aphelenchoidea</taxon>
        <taxon>Aphelenchoididae</taxon>
        <taxon>Bursaphelenchus</taxon>
    </lineage>
</organism>
<dbReference type="GO" id="GO:0035861">
    <property type="term" value="C:site of double-strand break"/>
    <property type="evidence" value="ECO:0007669"/>
    <property type="project" value="TreeGrafter"/>
</dbReference>
<dbReference type="InterPro" id="IPR036388">
    <property type="entry name" value="WH-like_DNA-bd_sf"/>
</dbReference>
<accession>A0A811KYU8</accession>
<dbReference type="PANTHER" id="PTHR46060">
    <property type="entry name" value="MARINER MOS1 TRANSPOSASE-LIKE PROTEIN"/>
    <property type="match status" value="1"/>
</dbReference>
<keyword evidence="3" id="KW-1185">Reference proteome</keyword>
<sequence>MLDKTQLRAIFLYEFKMQSSVIDVVKNVNAAFGEGTATLRTVHRWFRRFLSGDESMKSQIINGRAALVDDVILKQLIEEDPYRTAKDIAMVFGVKYTTICLHMKKIGKVKSKNKWVDRTEKDIQDSAKWDNILDILQTVF</sequence>
<evidence type="ECO:0000313" key="3">
    <source>
        <dbReference type="Proteomes" id="UP000614601"/>
    </source>
</evidence>
<dbReference type="GO" id="GO:0003690">
    <property type="term" value="F:double-stranded DNA binding"/>
    <property type="evidence" value="ECO:0007669"/>
    <property type="project" value="TreeGrafter"/>
</dbReference>
<dbReference type="Gene3D" id="1.10.10.1450">
    <property type="match status" value="1"/>
</dbReference>
<reference evidence="2" key="1">
    <citation type="submission" date="2020-09" db="EMBL/GenBank/DDBJ databases">
        <authorList>
            <person name="Kikuchi T."/>
        </authorList>
    </citation>
    <scope>NUCLEOTIDE SEQUENCE</scope>
    <source>
        <strain evidence="2">SH1</strain>
    </source>
</reference>
<dbReference type="GO" id="GO:0003697">
    <property type="term" value="F:single-stranded DNA binding"/>
    <property type="evidence" value="ECO:0007669"/>
    <property type="project" value="TreeGrafter"/>
</dbReference>
<dbReference type="GO" id="GO:0044774">
    <property type="term" value="P:mitotic DNA integrity checkpoint signaling"/>
    <property type="evidence" value="ECO:0007669"/>
    <property type="project" value="TreeGrafter"/>
</dbReference>
<dbReference type="InterPro" id="IPR052709">
    <property type="entry name" value="Transposase-MT_Hybrid"/>
</dbReference>
<dbReference type="EMBL" id="CAJFDH010000004">
    <property type="protein sequence ID" value="CAD5220066.1"/>
    <property type="molecule type" value="Genomic_DNA"/>
</dbReference>
<protein>
    <recommendedName>
        <fullName evidence="1">Mos1 transposase HTH domain-containing protein</fullName>
    </recommendedName>
</protein>
<dbReference type="OrthoDB" id="5872915at2759"/>
<dbReference type="Proteomes" id="UP000783686">
    <property type="component" value="Unassembled WGS sequence"/>
</dbReference>
<dbReference type="GO" id="GO:0046975">
    <property type="term" value="F:histone H3K36 methyltransferase activity"/>
    <property type="evidence" value="ECO:0007669"/>
    <property type="project" value="TreeGrafter"/>
</dbReference>
<dbReference type="GO" id="GO:0042800">
    <property type="term" value="F:histone H3K4 methyltransferase activity"/>
    <property type="evidence" value="ECO:0007669"/>
    <property type="project" value="TreeGrafter"/>
</dbReference>
<proteinExistence type="predicted"/>
<evidence type="ECO:0000313" key="2">
    <source>
        <dbReference type="EMBL" id="CAD5220066.1"/>
    </source>
</evidence>
<dbReference type="Pfam" id="PF17906">
    <property type="entry name" value="HTH_48"/>
    <property type="match status" value="1"/>
</dbReference>
<dbReference type="GO" id="GO:0000014">
    <property type="term" value="F:single-stranded DNA endodeoxyribonuclease activity"/>
    <property type="evidence" value="ECO:0007669"/>
    <property type="project" value="TreeGrafter"/>
</dbReference>